<sequence>MRVNRLVTLSLLGSLTLSGCGGSDGKSNETQLFTLGGTIEGLNGTMTLLLSKNGQPQESKEVTGTGAALNFSFTQALDEGTGFGISVQTQPSGQHCEVNNGSGNLSADNAMAAEVSCQDTVLTGVFRDSPVAGIGYQTPSHSGTTSASGEFEFLGGEQISFNIGGITLPAAPAAALITPTELAGGEEVTETNILQLLQTLDGDGDPENGIQIPAELTLALALANVQADVTSAGFDAAMNTALAAANTGLTLVSEEQAKAHYQASRRQLLLGSWLLSEGEGKRNILTFIDADRYLIIHEHSDADADGDQTAGSVEYGHYDWDPDTGAIGIGLLAQSDASGGLYDDGSSVTKAEVDLGTLTLTFADEAADTVDFSRIIDPLNPLVGAWHLFEPEDDNLSIVIFLSDSEYVLAHTNNLEAYEGLNPQALSGEYGRYSLTGNAYRTLSASVDTDGPDGLFDAGETAEQSEGTLRLTPWGDLLFNEADEDAFGLSRVGSFTTELIDQPKEAAGTSLGQIFANRDLSGFSAEMLMTHPWRLDLIYGQDTESRCRVDFSETECGSTLELAFPSAPGEDSEGTATVTDIYSQAQFDASWRINTAGTLELSYLDGSTHQMTLAPLTGDAGAGNLRVLLGLTRAAGNLSLWQSELTPAGQ</sequence>
<dbReference type="Proteomes" id="UP000737113">
    <property type="component" value="Unassembled WGS sequence"/>
</dbReference>
<gene>
    <name evidence="1" type="ORF">HC757_15805</name>
</gene>
<dbReference type="PROSITE" id="PS51257">
    <property type="entry name" value="PROKAR_LIPOPROTEIN"/>
    <property type="match status" value="1"/>
</dbReference>
<dbReference type="AlphaFoldDB" id="A0A972JNY2"/>
<protein>
    <submittedName>
        <fullName evidence="1">Uncharacterized protein</fullName>
    </submittedName>
</protein>
<name>A0A972JNY2_9GAMM</name>
<dbReference type="RefSeq" id="WP_169565345.1">
    <property type="nucleotide sequence ID" value="NZ_JAAXYH010000014.1"/>
</dbReference>
<evidence type="ECO:0000313" key="1">
    <source>
        <dbReference type="EMBL" id="NMH66621.1"/>
    </source>
</evidence>
<keyword evidence="2" id="KW-1185">Reference proteome</keyword>
<reference evidence="1" key="1">
    <citation type="submission" date="2020-04" db="EMBL/GenBank/DDBJ databases">
        <title>Description of Shewanella salipaludis sp. nov., isolated from a salt marsh.</title>
        <authorList>
            <person name="Park S."/>
            <person name="Yoon J.-H."/>
        </authorList>
    </citation>
    <scope>NUCLEOTIDE SEQUENCE</scope>
    <source>
        <strain evidence="1">SHSM-M6</strain>
    </source>
</reference>
<accession>A0A972JNY2</accession>
<proteinExistence type="predicted"/>
<organism evidence="1 2">
    <name type="scientific">Shewanella salipaludis</name>
    <dbReference type="NCBI Taxonomy" id="2723052"/>
    <lineage>
        <taxon>Bacteria</taxon>
        <taxon>Pseudomonadati</taxon>
        <taxon>Pseudomonadota</taxon>
        <taxon>Gammaproteobacteria</taxon>
        <taxon>Alteromonadales</taxon>
        <taxon>Shewanellaceae</taxon>
        <taxon>Shewanella</taxon>
    </lineage>
</organism>
<dbReference type="EMBL" id="JAAXYH010000014">
    <property type="protein sequence ID" value="NMH66621.1"/>
    <property type="molecule type" value="Genomic_DNA"/>
</dbReference>
<evidence type="ECO:0000313" key="2">
    <source>
        <dbReference type="Proteomes" id="UP000737113"/>
    </source>
</evidence>
<comment type="caution">
    <text evidence="1">The sequence shown here is derived from an EMBL/GenBank/DDBJ whole genome shotgun (WGS) entry which is preliminary data.</text>
</comment>